<dbReference type="RefSeq" id="WP_188313596.1">
    <property type="nucleotide sequence ID" value="NZ_JABTCG010000002.1"/>
</dbReference>
<dbReference type="Proteomes" id="UP000598350">
    <property type="component" value="Unassembled WGS sequence"/>
</dbReference>
<reference evidence="1 2" key="1">
    <citation type="submission" date="2020-05" db="EMBL/GenBank/DDBJ databases">
        <title>The draft genome sequence of Maribacter arenosus CAU 1321.</title>
        <authorList>
            <person name="Mu L."/>
        </authorList>
    </citation>
    <scope>NUCLEOTIDE SEQUENCE [LARGE SCALE GENOMIC DNA]</scope>
    <source>
        <strain evidence="1 2">CAU 1321</strain>
    </source>
</reference>
<dbReference type="EMBL" id="JABTCG010000002">
    <property type="protein sequence ID" value="MBD0850471.1"/>
    <property type="molecule type" value="Genomic_DNA"/>
</dbReference>
<organism evidence="1 2">
    <name type="scientific">Maribacter arenosus</name>
    <dbReference type="NCBI Taxonomy" id="1854708"/>
    <lineage>
        <taxon>Bacteria</taxon>
        <taxon>Pseudomonadati</taxon>
        <taxon>Bacteroidota</taxon>
        <taxon>Flavobacteriia</taxon>
        <taxon>Flavobacteriales</taxon>
        <taxon>Flavobacteriaceae</taxon>
        <taxon>Maribacter</taxon>
    </lineage>
</organism>
<sequence>MKKPIETIARLFIILLLLSAGIACNMGKKDKHGSSENNSAPTASTNKALDVYVETDAWRSWAPPKTLSGYTLVRFVTDPFKLEGLSSANARYETGEKWIDIQLIDGSTEKGKREMRDHLGIAELERDHSNQYGYEKTLVRNGIKAKEKYLAPPAGQYLIKFMLEEQYGVSVKSNAETAEEIWAFIDALNLKGFDT</sequence>
<evidence type="ECO:0000313" key="2">
    <source>
        <dbReference type="Proteomes" id="UP000598350"/>
    </source>
</evidence>
<accession>A0ABR7VC33</accession>
<proteinExistence type="predicted"/>
<evidence type="ECO:0000313" key="1">
    <source>
        <dbReference type="EMBL" id="MBD0850471.1"/>
    </source>
</evidence>
<dbReference type="PROSITE" id="PS51257">
    <property type="entry name" value="PROKAR_LIPOPROTEIN"/>
    <property type="match status" value="1"/>
</dbReference>
<keyword evidence="2" id="KW-1185">Reference proteome</keyword>
<name>A0ABR7VC33_9FLAO</name>
<protein>
    <submittedName>
        <fullName evidence="1">Uncharacterized protein</fullName>
    </submittedName>
</protein>
<comment type="caution">
    <text evidence="1">The sequence shown here is derived from an EMBL/GenBank/DDBJ whole genome shotgun (WGS) entry which is preliminary data.</text>
</comment>
<gene>
    <name evidence="1" type="ORF">HPE63_07310</name>
</gene>